<reference evidence="10 11" key="1">
    <citation type="submission" date="2019-03" db="EMBL/GenBank/DDBJ databases">
        <authorList>
            <person name="Gaulin E."/>
            <person name="Dumas B."/>
        </authorList>
    </citation>
    <scope>NUCLEOTIDE SEQUENCE [LARGE SCALE GENOMIC DNA]</scope>
    <source>
        <strain evidence="10">CBS 568.67</strain>
    </source>
</reference>
<dbReference type="InterPro" id="IPR043504">
    <property type="entry name" value="Peptidase_S1_PA_chymotrypsin"/>
</dbReference>
<dbReference type="InterPro" id="IPR033116">
    <property type="entry name" value="TRYPSIN_SER"/>
</dbReference>
<dbReference type="AlphaFoldDB" id="A0A485KNS0"/>
<dbReference type="EMBL" id="VJMH01005162">
    <property type="protein sequence ID" value="KAF0699670.1"/>
    <property type="molecule type" value="Genomic_DNA"/>
</dbReference>
<proteinExistence type="predicted"/>
<dbReference type="GO" id="GO:0004252">
    <property type="term" value="F:serine-type endopeptidase activity"/>
    <property type="evidence" value="ECO:0007669"/>
    <property type="project" value="InterPro"/>
</dbReference>
<dbReference type="EMBL" id="CAADRA010005183">
    <property type="protein sequence ID" value="VFT86649.1"/>
    <property type="molecule type" value="Genomic_DNA"/>
</dbReference>
<evidence type="ECO:0000256" key="4">
    <source>
        <dbReference type="ARBA" id="ARBA00022801"/>
    </source>
</evidence>
<dbReference type="Proteomes" id="UP000332933">
    <property type="component" value="Unassembled WGS sequence"/>
</dbReference>
<sequence length="134" mass="14189">MEVEVDALDNAKCAQMLAGNTVDKTMLCAGGKAGEDSCQGDSGGPLTIETNGTEVLVGVVSWSLGCAEAGKPGVYGRISEAKDFLAPYLTNSPVPTSTSTPSPDTPTGLQQLHGLPHPRRWLLPRFQPRRLRLL</sequence>
<evidence type="ECO:0000256" key="1">
    <source>
        <dbReference type="ARBA" id="ARBA00004613"/>
    </source>
</evidence>
<evidence type="ECO:0000256" key="2">
    <source>
        <dbReference type="ARBA" id="ARBA00022525"/>
    </source>
</evidence>
<keyword evidence="5" id="KW-0843">Virulence</keyword>
<name>A0A485KNS0_9STRA</name>
<evidence type="ECO:0000256" key="5">
    <source>
        <dbReference type="ARBA" id="ARBA00023026"/>
    </source>
</evidence>
<keyword evidence="11" id="KW-1185">Reference proteome</keyword>
<dbReference type="PANTHER" id="PTHR24264">
    <property type="entry name" value="TRYPSIN-RELATED"/>
    <property type="match status" value="1"/>
</dbReference>
<feature type="compositionally biased region" description="Low complexity" evidence="7">
    <location>
        <begin position="92"/>
        <end position="107"/>
    </location>
</feature>
<keyword evidence="2" id="KW-0964">Secreted</keyword>
<dbReference type="GO" id="GO:0006508">
    <property type="term" value="P:proteolysis"/>
    <property type="evidence" value="ECO:0007669"/>
    <property type="project" value="UniProtKB-KW"/>
</dbReference>
<dbReference type="OrthoDB" id="61906at2759"/>
<dbReference type="PROSITE" id="PS00135">
    <property type="entry name" value="TRYPSIN_SER"/>
    <property type="match status" value="1"/>
</dbReference>
<dbReference type="PANTHER" id="PTHR24264:SF65">
    <property type="entry name" value="SRCR DOMAIN-CONTAINING PROTEIN"/>
    <property type="match status" value="1"/>
</dbReference>
<gene>
    <name evidence="10" type="primary">Aste57867_9770</name>
    <name evidence="9" type="ORF">As57867_009731</name>
    <name evidence="10" type="ORF">ASTE57867_9770</name>
</gene>
<dbReference type="Pfam" id="PF00089">
    <property type="entry name" value="Trypsin"/>
    <property type="match status" value="1"/>
</dbReference>
<dbReference type="InterPro" id="IPR009003">
    <property type="entry name" value="Peptidase_S1_PA"/>
</dbReference>
<keyword evidence="4" id="KW-0378">Hydrolase</keyword>
<feature type="region of interest" description="Disordered" evidence="7">
    <location>
        <begin position="90"/>
        <end position="114"/>
    </location>
</feature>
<comment type="subcellular location">
    <subcellularLocation>
        <location evidence="1">Secreted</location>
    </subcellularLocation>
</comment>
<evidence type="ECO:0000313" key="11">
    <source>
        <dbReference type="Proteomes" id="UP000332933"/>
    </source>
</evidence>
<feature type="domain" description="Peptidase S1" evidence="8">
    <location>
        <begin position="1"/>
        <end position="90"/>
    </location>
</feature>
<accession>A0A485KNS0</accession>
<evidence type="ECO:0000313" key="9">
    <source>
        <dbReference type="EMBL" id="KAF0699670.1"/>
    </source>
</evidence>
<organism evidence="10 11">
    <name type="scientific">Aphanomyces stellatus</name>
    <dbReference type="NCBI Taxonomy" id="120398"/>
    <lineage>
        <taxon>Eukaryota</taxon>
        <taxon>Sar</taxon>
        <taxon>Stramenopiles</taxon>
        <taxon>Oomycota</taxon>
        <taxon>Saprolegniomycetes</taxon>
        <taxon>Saprolegniales</taxon>
        <taxon>Verrucalvaceae</taxon>
        <taxon>Aphanomyces</taxon>
    </lineage>
</organism>
<dbReference type="Gene3D" id="2.40.10.10">
    <property type="entry name" value="Trypsin-like serine proteases"/>
    <property type="match status" value="1"/>
</dbReference>
<keyword evidence="6" id="KW-1015">Disulfide bond</keyword>
<keyword evidence="3" id="KW-0645">Protease</keyword>
<dbReference type="InterPro" id="IPR050127">
    <property type="entry name" value="Serine_Proteases_S1"/>
</dbReference>
<evidence type="ECO:0000256" key="6">
    <source>
        <dbReference type="ARBA" id="ARBA00023157"/>
    </source>
</evidence>
<dbReference type="InterPro" id="IPR001254">
    <property type="entry name" value="Trypsin_dom"/>
</dbReference>
<evidence type="ECO:0000259" key="8">
    <source>
        <dbReference type="PROSITE" id="PS50240"/>
    </source>
</evidence>
<reference evidence="9" key="2">
    <citation type="submission" date="2019-06" db="EMBL/GenBank/DDBJ databases">
        <title>Genomics analysis of Aphanomyces spp. identifies a new class of oomycete effector associated with host adaptation.</title>
        <authorList>
            <person name="Gaulin E."/>
        </authorList>
    </citation>
    <scope>NUCLEOTIDE SEQUENCE</scope>
    <source>
        <strain evidence="9">CBS 578.67</strain>
    </source>
</reference>
<evidence type="ECO:0000313" key="10">
    <source>
        <dbReference type="EMBL" id="VFT86649.1"/>
    </source>
</evidence>
<dbReference type="GO" id="GO:0005615">
    <property type="term" value="C:extracellular space"/>
    <property type="evidence" value="ECO:0007669"/>
    <property type="project" value="TreeGrafter"/>
</dbReference>
<evidence type="ECO:0000256" key="7">
    <source>
        <dbReference type="SAM" id="MobiDB-lite"/>
    </source>
</evidence>
<evidence type="ECO:0000256" key="3">
    <source>
        <dbReference type="ARBA" id="ARBA00022670"/>
    </source>
</evidence>
<dbReference type="FunFam" id="2.40.10.10:FF:000002">
    <property type="entry name" value="Transmembrane protease serine"/>
    <property type="match status" value="1"/>
</dbReference>
<dbReference type="PROSITE" id="PS50240">
    <property type="entry name" value="TRYPSIN_DOM"/>
    <property type="match status" value="1"/>
</dbReference>
<protein>
    <submittedName>
        <fullName evidence="10">Aste57867_9770 protein</fullName>
    </submittedName>
</protein>
<dbReference type="SUPFAM" id="SSF50494">
    <property type="entry name" value="Trypsin-like serine proteases"/>
    <property type="match status" value="1"/>
</dbReference>